<comment type="subcellular location">
    <subcellularLocation>
        <location evidence="1">Nucleus</location>
        <location evidence="1">Nucleolus</location>
    </subcellularLocation>
</comment>
<comment type="caution">
    <text evidence="7">The sequence shown here is derived from an EMBL/GenBank/DDBJ whole genome shotgun (WGS) entry which is preliminary data.</text>
</comment>
<dbReference type="PANTHER" id="PTHR23099">
    <property type="entry name" value="TRANSCRIPTIONAL REGULATOR"/>
    <property type="match status" value="1"/>
</dbReference>
<evidence type="ECO:0000256" key="1">
    <source>
        <dbReference type="ARBA" id="ARBA00004604"/>
    </source>
</evidence>
<dbReference type="PROSITE" id="PS50102">
    <property type="entry name" value="RRM"/>
    <property type="match status" value="1"/>
</dbReference>
<feature type="compositionally biased region" description="Basic and acidic residues" evidence="5">
    <location>
        <begin position="296"/>
        <end position="306"/>
    </location>
</feature>
<dbReference type="SMART" id="SM00360">
    <property type="entry name" value="RRM"/>
    <property type="match status" value="1"/>
</dbReference>
<evidence type="ECO:0000256" key="4">
    <source>
        <dbReference type="PROSITE-ProRule" id="PRU00176"/>
    </source>
</evidence>
<evidence type="ECO:0000256" key="3">
    <source>
        <dbReference type="ARBA" id="ARBA00023242"/>
    </source>
</evidence>
<feature type="domain" description="RRM" evidence="6">
    <location>
        <begin position="9"/>
        <end position="85"/>
    </location>
</feature>
<dbReference type="FunCoup" id="A0A7J7BV91">
    <property type="interactions" value="1162"/>
</dbReference>
<organism evidence="7 8">
    <name type="scientific">Tripterygium wilfordii</name>
    <name type="common">Thunder God vine</name>
    <dbReference type="NCBI Taxonomy" id="458696"/>
    <lineage>
        <taxon>Eukaryota</taxon>
        <taxon>Viridiplantae</taxon>
        <taxon>Streptophyta</taxon>
        <taxon>Embryophyta</taxon>
        <taxon>Tracheophyta</taxon>
        <taxon>Spermatophyta</taxon>
        <taxon>Magnoliopsida</taxon>
        <taxon>eudicotyledons</taxon>
        <taxon>Gunneridae</taxon>
        <taxon>Pentapetalae</taxon>
        <taxon>rosids</taxon>
        <taxon>fabids</taxon>
        <taxon>Celastrales</taxon>
        <taxon>Celastraceae</taxon>
        <taxon>Tripterygium</taxon>
    </lineage>
</organism>
<dbReference type="Proteomes" id="UP000593562">
    <property type="component" value="Unassembled WGS sequence"/>
</dbReference>
<dbReference type="CDD" id="cd12226">
    <property type="entry name" value="RRM_NOL8"/>
    <property type="match status" value="1"/>
</dbReference>
<dbReference type="SUPFAM" id="SSF54928">
    <property type="entry name" value="RNA-binding domain, RBD"/>
    <property type="match status" value="1"/>
</dbReference>
<feature type="region of interest" description="Disordered" evidence="5">
    <location>
        <begin position="400"/>
        <end position="420"/>
    </location>
</feature>
<keyword evidence="2 4" id="KW-0694">RNA-binding</keyword>
<keyword evidence="8" id="KW-1185">Reference proteome</keyword>
<feature type="compositionally biased region" description="Polar residues" evidence="5">
    <location>
        <begin position="404"/>
        <end position="419"/>
    </location>
</feature>
<name>A0A7J7BV91_TRIWF</name>
<reference evidence="7 8" key="1">
    <citation type="journal article" date="2020" name="Nat. Commun.">
        <title>Genome of Tripterygium wilfordii and identification of cytochrome P450 involved in triptolide biosynthesis.</title>
        <authorList>
            <person name="Tu L."/>
            <person name="Su P."/>
            <person name="Zhang Z."/>
            <person name="Gao L."/>
            <person name="Wang J."/>
            <person name="Hu T."/>
            <person name="Zhou J."/>
            <person name="Zhang Y."/>
            <person name="Zhao Y."/>
            <person name="Liu Y."/>
            <person name="Song Y."/>
            <person name="Tong Y."/>
            <person name="Lu Y."/>
            <person name="Yang J."/>
            <person name="Xu C."/>
            <person name="Jia M."/>
            <person name="Peters R.J."/>
            <person name="Huang L."/>
            <person name="Gao W."/>
        </authorList>
    </citation>
    <scope>NUCLEOTIDE SEQUENCE [LARGE SCALE GENOMIC DNA]</scope>
    <source>
        <strain evidence="8">cv. XIE 37</strain>
        <tissue evidence="7">Leaf</tissue>
    </source>
</reference>
<dbReference type="AlphaFoldDB" id="A0A7J7BV91"/>
<dbReference type="Gene3D" id="3.30.70.330">
    <property type="match status" value="1"/>
</dbReference>
<dbReference type="EMBL" id="JAAARO010000023">
    <property type="protein sequence ID" value="KAF5725799.1"/>
    <property type="molecule type" value="Genomic_DNA"/>
</dbReference>
<evidence type="ECO:0000259" key="6">
    <source>
        <dbReference type="PROSITE" id="PS50102"/>
    </source>
</evidence>
<dbReference type="InParanoid" id="A0A7J7BV91"/>
<dbReference type="GO" id="GO:0003723">
    <property type="term" value="F:RNA binding"/>
    <property type="evidence" value="ECO:0007669"/>
    <property type="project" value="UniProtKB-UniRule"/>
</dbReference>
<sequence length="661" mass="73171">MEMEGGEKTRIFVGGLGESVTSDDLRKVFASYGGIEALDIIRTKGRSFAYLDFSPSSDKSLPKLFSTYNGCVWKGARLRLEKAKEDYLTSLKREWAEDVQVEVDKSTNAIDGDKNTNFGEKLRKCPELEKKQLHFFFPKLGKVKSLPFSGTGKHKYSFKRVEVPSLPMYFCDCEEHSGIPQSAEERRNSELDVHSGVLNEEELNIMDSVMDKLFARESLKKNVLSGNELIDQGEHSVKMNGAQRLDDNEVYSSAEDDNLILNVVMRAANRVGSSDSQKQETFLDNQKARFNKKRHSKDDPTHNEHKIQKRRTLPANKERKSLHKEIDGDQYTCAIPGGKSNLLTQTNGSLKLLNTSPTEKRISSLHEKADKFGSTVLEEEENLQNHSSGSKEIMEAQPVEHQSGVKSSTNLSWSENHSVSDGGKSAFSVSHLLPGNSSLNEKQLISDDILYSTEKQILERNEKPQLQSENREVEDLGQTGKLVAVKGLADTQTSQPSAEWNKSGRGAAWCNKKSWTQLIGESKSSSFSITQLVPAITFTKQEPKTLGNMGAVNSNGSTASNLANEDTNEHARKGSIAPAVVKEGDDVTSTLVKDQRVPAHENKASASKVGKPHNFVPKQTSAVDVSIGETCLFMRSDASLKEWAKAKAAISGSRKRRGNNK</sequence>
<gene>
    <name evidence="7" type="ORF">HS088_TW23G00528</name>
</gene>
<accession>A0A7J7BV91</accession>
<dbReference type="GO" id="GO:0005730">
    <property type="term" value="C:nucleolus"/>
    <property type="evidence" value="ECO:0007669"/>
    <property type="project" value="UniProtKB-SubCell"/>
</dbReference>
<dbReference type="Pfam" id="PF00076">
    <property type="entry name" value="RRM_1"/>
    <property type="match status" value="1"/>
</dbReference>
<evidence type="ECO:0000256" key="5">
    <source>
        <dbReference type="SAM" id="MobiDB-lite"/>
    </source>
</evidence>
<dbReference type="InterPro" id="IPR012677">
    <property type="entry name" value="Nucleotide-bd_a/b_plait_sf"/>
</dbReference>
<evidence type="ECO:0000313" key="7">
    <source>
        <dbReference type="EMBL" id="KAF5725799.1"/>
    </source>
</evidence>
<feature type="region of interest" description="Disordered" evidence="5">
    <location>
        <begin position="289"/>
        <end position="324"/>
    </location>
</feature>
<dbReference type="InterPro" id="IPR000504">
    <property type="entry name" value="RRM_dom"/>
</dbReference>
<dbReference type="PANTHER" id="PTHR23099:SF0">
    <property type="entry name" value="GERM CELL NUCLEAR ACIDIC PROTEIN"/>
    <property type="match status" value="1"/>
</dbReference>
<keyword evidence="3" id="KW-0539">Nucleus</keyword>
<evidence type="ECO:0000313" key="8">
    <source>
        <dbReference type="Proteomes" id="UP000593562"/>
    </source>
</evidence>
<protein>
    <recommendedName>
        <fullName evidence="6">RRM domain-containing protein</fullName>
    </recommendedName>
</protein>
<evidence type="ECO:0000256" key="2">
    <source>
        <dbReference type="ARBA" id="ARBA00022884"/>
    </source>
</evidence>
<dbReference type="OrthoDB" id="21643at2759"/>
<dbReference type="InterPro" id="IPR034138">
    <property type="entry name" value="NOP8_RRM"/>
</dbReference>
<dbReference type="InterPro" id="IPR035979">
    <property type="entry name" value="RBD_domain_sf"/>
</dbReference>
<proteinExistence type="predicted"/>